<comment type="caution">
    <text evidence="15">The sequence shown here is derived from an EMBL/GenBank/DDBJ whole genome shotgun (WGS) entry which is preliminary data.</text>
</comment>
<evidence type="ECO:0000256" key="6">
    <source>
        <dbReference type="ARBA" id="ARBA00022989"/>
    </source>
</evidence>
<dbReference type="InterPro" id="IPR020635">
    <property type="entry name" value="Tyr_kinase_cat_dom"/>
</dbReference>
<evidence type="ECO:0008006" key="17">
    <source>
        <dbReference type="Google" id="ProtNLM"/>
    </source>
</evidence>
<dbReference type="InterPro" id="IPR050122">
    <property type="entry name" value="RTK"/>
</dbReference>
<dbReference type="Gene3D" id="3.30.200.20">
    <property type="entry name" value="Phosphorylase Kinase, domain 1"/>
    <property type="match status" value="1"/>
</dbReference>
<feature type="transmembrane region" description="Helical" evidence="12">
    <location>
        <begin position="987"/>
        <end position="1005"/>
    </location>
</feature>
<dbReference type="SUPFAM" id="SSF56112">
    <property type="entry name" value="Protein kinase-like (PK-like)"/>
    <property type="match status" value="1"/>
</dbReference>
<evidence type="ECO:0000259" key="13">
    <source>
        <dbReference type="PROSITE" id="PS50011"/>
    </source>
</evidence>
<dbReference type="PROSITE" id="PS50011">
    <property type="entry name" value="PROTEIN_KINASE_DOM"/>
    <property type="match status" value="1"/>
</dbReference>
<evidence type="ECO:0000256" key="1">
    <source>
        <dbReference type="ARBA" id="ARBA00004370"/>
    </source>
</evidence>
<evidence type="ECO:0000256" key="12">
    <source>
        <dbReference type="SAM" id="Phobius"/>
    </source>
</evidence>
<evidence type="ECO:0000256" key="10">
    <source>
        <dbReference type="ARBA" id="ARBA00023319"/>
    </source>
</evidence>
<gene>
    <name evidence="15" type="ORF">CDAUBV1_LOCUS3222</name>
</gene>
<comment type="subcellular location">
    <subcellularLocation>
        <location evidence="1">Membrane</location>
    </subcellularLocation>
</comment>
<dbReference type="Pfam" id="PF07714">
    <property type="entry name" value="PK_Tyr_Ser-Thr"/>
    <property type="match status" value="1"/>
</dbReference>
<dbReference type="InterPro" id="IPR003599">
    <property type="entry name" value="Ig_sub"/>
</dbReference>
<dbReference type="SMART" id="SM00219">
    <property type="entry name" value="TyrKc"/>
    <property type="match status" value="1"/>
</dbReference>
<dbReference type="SMART" id="SM00409">
    <property type="entry name" value="IG"/>
    <property type="match status" value="2"/>
</dbReference>
<dbReference type="InterPro" id="IPR008266">
    <property type="entry name" value="Tyr_kinase_AS"/>
</dbReference>
<feature type="domain" description="Ig-like" evidence="14">
    <location>
        <begin position="57"/>
        <end position="150"/>
    </location>
</feature>
<dbReference type="InterPro" id="IPR000719">
    <property type="entry name" value="Prot_kinase_dom"/>
</dbReference>
<dbReference type="PRINTS" id="PR00109">
    <property type="entry name" value="TYRKINASE"/>
</dbReference>
<evidence type="ECO:0000313" key="16">
    <source>
        <dbReference type="Proteomes" id="UP001497525"/>
    </source>
</evidence>
<dbReference type="InterPro" id="IPR007110">
    <property type="entry name" value="Ig-like_dom"/>
</dbReference>
<dbReference type="PANTHER" id="PTHR24416:SF550">
    <property type="entry name" value="FIBROBLAST GROWTH FACTOR RECEPTOR HOMOLOG 1-RELATED"/>
    <property type="match status" value="1"/>
</dbReference>
<dbReference type="InterPro" id="IPR001245">
    <property type="entry name" value="Ser-Thr/Tyr_kinase_cat_dom"/>
</dbReference>
<dbReference type="AlphaFoldDB" id="A0AAV2T1B6"/>
<keyword evidence="4" id="KW-0547">Nucleotide-binding</keyword>
<keyword evidence="6 12" id="KW-1133">Transmembrane helix</keyword>
<organism evidence="15 16">
    <name type="scientific">Calicophoron daubneyi</name>
    <name type="common">Rumen fluke</name>
    <name type="synonym">Paramphistomum daubneyi</name>
    <dbReference type="NCBI Taxonomy" id="300641"/>
    <lineage>
        <taxon>Eukaryota</taxon>
        <taxon>Metazoa</taxon>
        <taxon>Spiralia</taxon>
        <taxon>Lophotrochozoa</taxon>
        <taxon>Platyhelminthes</taxon>
        <taxon>Trematoda</taxon>
        <taxon>Digenea</taxon>
        <taxon>Plagiorchiida</taxon>
        <taxon>Pronocephalata</taxon>
        <taxon>Paramphistomoidea</taxon>
        <taxon>Paramphistomidae</taxon>
        <taxon>Calicophoron</taxon>
    </lineage>
</organism>
<keyword evidence="2 12" id="KW-0812">Transmembrane</keyword>
<name>A0AAV2T1B6_CALDB</name>
<dbReference type="Proteomes" id="UP001497525">
    <property type="component" value="Unassembled WGS sequence"/>
</dbReference>
<evidence type="ECO:0000256" key="9">
    <source>
        <dbReference type="ARBA" id="ARBA00023170"/>
    </source>
</evidence>
<feature type="transmembrane region" description="Helical" evidence="12">
    <location>
        <begin position="517"/>
        <end position="535"/>
    </location>
</feature>
<feature type="compositionally biased region" description="Polar residues" evidence="11">
    <location>
        <begin position="1112"/>
        <end position="1123"/>
    </location>
</feature>
<dbReference type="Gene3D" id="1.10.510.10">
    <property type="entry name" value="Transferase(Phosphotransferase) domain 1"/>
    <property type="match status" value="1"/>
</dbReference>
<dbReference type="GO" id="GO:0043235">
    <property type="term" value="C:receptor complex"/>
    <property type="evidence" value="ECO:0007669"/>
    <property type="project" value="TreeGrafter"/>
</dbReference>
<evidence type="ECO:0000259" key="14">
    <source>
        <dbReference type="PROSITE" id="PS50835"/>
    </source>
</evidence>
<evidence type="ECO:0000256" key="5">
    <source>
        <dbReference type="ARBA" id="ARBA00022840"/>
    </source>
</evidence>
<dbReference type="GO" id="GO:0005524">
    <property type="term" value="F:ATP binding"/>
    <property type="evidence" value="ECO:0007669"/>
    <property type="project" value="UniProtKB-KW"/>
</dbReference>
<dbReference type="GO" id="GO:0005886">
    <property type="term" value="C:plasma membrane"/>
    <property type="evidence" value="ECO:0007669"/>
    <property type="project" value="TreeGrafter"/>
</dbReference>
<dbReference type="GO" id="GO:0004714">
    <property type="term" value="F:transmembrane receptor protein tyrosine kinase activity"/>
    <property type="evidence" value="ECO:0007669"/>
    <property type="project" value="TreeGrafter"/>
</dbReference>
<dbReference type="PROSITE" id="PS50835">
    <property type="entry name" value="IG_LIKE"/>
    <property type="match status" value="1"/>
</dbReference>
<sequence>MFSRWRDKRSQGPEIFLGLHLHYVQALLLAAVFSANIACNKSSADGFPDALHSDCKPRLIPEKSNWTADLQDSNSAVRLPCMPLNLSVRCPMVQAKILWYVDGKLLNTSGNNELSGAISVKYSEFAAAERNFQCVLQSSFGSVSRSFLVSKTGTSKLTIQCTDLHESPLDTLTWLPAMNRTEKVVVRFVGADVQMKCLFYVRSLWLRPQVRWYFILHQDEYEQRKVKPIQLHSSFPHDVHSSRYSIATNQIPCGIWPRDGLCFEGSLRISDILEADHGQYVCSVLPEGLNVNEFARNSKIESGKSSLEGLKHEFTLIPVPDPYYSNEIMRPPDILDMDYLPTPSNSSSPVQAQVRNYDSFSNFGSSSLINASAVLASPPFTIDFNTNSSVCAGDNFTFHCSLEPSNLGTELYFIRLDQRVDLLTPKTSPDGYLDLKNSTLLNESVAADDEDLSEIDVTFPHIDPGKSGTYLCIGGLNGVRRMKWKDMYLDVKNCQTNKVSSNRDRILRFLLSFPQNLPVIIPVCLANVCFVILLIHYRISRRHWKCTCKNDSNAVPADLSPSHSKKQVNTVINSSKRSKIVRTYRHPNQLYTDPMKYLAADENSPFFEIHVKKGREYSQSQTSKQPSHLYARRRSAPRHFDGCPLPQCLQGLSLCDTESSQFSPLTGSHFAPTIPCADSTTPNNPLPSVDISCPLSSSDFPDRSLSYRFLWPPSDSSILGERSLKPTVYIRCETPEIGYNLALDPEWELPRECLHLGSKLGEGAFGVVYFGRIYHNRIPPSQLERFSQTPSSDPAVYGSQESSLNSPCCRPLSYPVAVKMLRANFTQQELLDLVQEMETMKMLGRHPHIIQFYGICTKNEPLQVIVEYAPYGNLRDFLRARRRPSTQTEAAILAQLPHPELLRSDLLDFGLQVARGMEYLASRSVVHRDLAARNILIGNHFVVKIADFGLTRNVSDYYKKTSSGRLPVKWMAPESLFDRKYNTKSDVWSFGILFWEIFTLGGVPYPSVSPERLLKLLKEGHRNERPSLADASVYQLMLNCWSYSPKKRPSFADIIAELEPMFARQTEDVDNLPVNSYSSMEYHHGHDGLHSCNPCHDIVLSEPRTVSTELISGTEFQRTSPEVQDSPREPPSSSNGLSSPDQHYVEMTDDYLIPRTPDAGESS</sequence>
<evidence type="ECO:0000256" key="4">
    <source>
        <dbReference type="ARBA" id="ARBA00022741"/>
    </source>
</evidence>
<keyword evidence="8" id="KW-1015">Disulfide bond</keyword>
<dbReference type="FunFam" id="1.10.510.10:FF:000462">
    <property type="entry name" value="Receptor tyrosine kinase"/>
    <property type="match status" value="1"/>
</dbReference>
<feature type="region of interest" description="Disordered" evidence="11">
    <location>
        <begin position="1112"/>
        <end position="1163"/>
    </location>
</feature>
<evidence type="ECO:0000256" key="8">
    <source>
        <dbReference type="ARBA" id="ARBA00023157"/>
    </source>
</evidence>
<feature type="domain" description="Protein kinase" evidence="13">
    <location>
        <begin position="754"/>
        <end position="1062"/>
    </location>
</feature>
<dbReference type="PANTHER" id="PTHR24416">
    <property type="entry name" value="TYROSINE-PROTEIN KINASE RECEPTOR"/>
    <property type="match status" value="1"/>
</dbReference>
<keyword evidence="5" id="KW-0067">ATP-binding</keyword>
<dbReference type="InterPro" id="IPR011009">
    <property type="entry name" value="Kinase-like_dom_sf"/>
</dbReference>
<reference evidence="15" key="1">
    <citation type="submission" date="2024-06" db="EMBL/GenBank/DDBJ databases">
        <authorList>
            <person name="Liu X."/>
            <person name="Lenzi L."/>
            <person name="Haldenby T S."/>
            <person name="Uol C."/>
        </authorList>
    </citation>
    <scope>NUCLEOTIDE SEQUENCE</scope>
</reference>
<evidence type="ECO:0000313" key="15">
    <source>
        <dbReference type="EMBL" id="CAL5131030.1"/>
    </source>
</evidence>
<evidence type="ECO:0000256" key="2">
    <source>
        <dbReference type="ARBA" id="ARBA00022692"/>
    </source>
</evidence>
<dbReference type="EMBL" id="CAXLJL010000079">
    <property type="protein sequence ID" value="CAL5131030.1"/>
    <property type="molecule type" value="Genomic_DNA"/>
</dbReference>
<evidence type="ECO:0000256" key="7">
    <source>
        <dbReference type="ARBA" id="ARBA00023136"/>
    </source>
</evidence>
<dbReference type="GO" id="GO:0007169">
    <property type="term" value="P:cell surface receptor protein tyrosine kinase signaling pathway"/>
    <property type="evidence" value="ECO:0007669"/>
    <property type="project" value="TreeGrafter"/>
</dbReference>
<evidence type="ECO:0000256" key="3">
    <source>
        <dbReference type="ARBA" id="ARBA00022729"/>
    </source>
</evidence>
<proteinExistence type="predicted"/>
<keyword evidence="3" id="KW-0732">Signal</keyword>
<dbReference type="PROSITE" id="PS00109">
    <property type="entry name" value="PROTEIN_KINASE_TYR"/>
    <property type="match status" value="1"/>
</dbReference>
<accession>A0AAV2T1B6</accession>
<feature type="compositionally biased region" description="Polar residues" evidence="11">
    <location>
        <begin position="1131"/>
        <end position="1141"/>
    </location>
</feature>
<protein>
    <recommendedName>
        <fullName evidence="17">Receptor protein-tyrosine kinase</fullName>
    </recommendedName>
</protein>
<keyword evidence="7 12" id="KW-0472">Membrane</keyword>
<keyword evidence="10" id="KW-0393">Immunoglobulin domain</keyword>
<evidence type="ECO:0000256" key="11">
    <source>
        <dbReference type="SAM" id="MobiDB-lite"/>
    </source>
</evidence>
<keyword evidence="9" id="KW-0675">Receptor</keyword>